<evidence type="ECO:0000256" key="6">
    <source>
        <dbReference type="PROSITE-ProRule" id="PRU00221"/>
    </source>
</evidence>
<comment type="subcellular location">
    <subcellularLocation>
        <location evidence="1">Cytoplasm</location>
    </subcellularLocation>
</comment>
<evidence type="ECO:0000256" key="1">
    <source>
        <dbReference type="ARBA" id="ARBA00004496"/>
    </source>
</evidence>
<dbReference type="GO" id="GO:0005737">
    <property type="term" value="C:cytoplasm"/>
    <property type="evidence" value="ECO:0007669"/>
    <property type="project" value="UniProtKB-SubCell"/>
</dbReference>
<dbReference type="EMBL" id="VDMD01000001">
    <property type="protein sequence ID" value="TRM70019.1"/>
    <property type="molecule type" value="Genomic_DNA"/>
</dbReference>
<feature type="repeat" description="WD" evidence="6">
    <location>
        <begin position="58"/>
        <end position="99"/>
    </location>
</feature>
<dbReference type="PROSITE" id="PS50294">
    <property type="entry name" value="WD_REPEATS_REGION"/>
    <property type="match status" value="3"/>
</dbReference>
<dbReference type="PANTHER" id="PTHR22842">
    <property type="entry name" value="WD40 REPEAT PROTEIN"/>
    <property type="match status" value="1"/>
</dbReference>
<dbReference type="PROSITE" id="PS50082">
    <property type="entry name" value="WD_REPEATS_2"/>
    <property type="match status" value="3"/>
</dbReference>
<dbReference type="PROSITE" id="PS00678">
    <property type="entry name" value="WD_REPEATS_1"/>
    <property type="match status" value="1"/>
</dbReference>
<comment type="similarity">
    <text evidence="5">Belongs to the WD repeat MORG1 family.</text>
</comment>
<dbReference type="CDD" id="cd00200">
    <property type="entry name" value="WD40"/>
    <property type="match status" value="1"/>
</dbReference>
<dbReference type="PANTHER" id="PTHR22842:SF3">
    <property type="entry name" value="WD REPEAT DOMAIN-CONTAINING PROTEIN 83"/>
    <property type="match status" value="1"/>
</dbReference>
<feature type="repeat" description="WD" evidence="6">
    <location>
        <begin position="15"/>
        <end position="57"/>
    </location>
</feature>
<reference evidence="8 9" key="1">
    <citation type="journal article" date="2019" name="New Phytol.">
        <title>Comparative genomics reveals unique wood-decay strategies and fruiting body development in the Schizophyllaceae.</title>
        <authorList>
            <person name="Almasi E."/>
            <person name="Sahu N."/>
            <person name="Krizsan K."/>
            <person name="Balint B."/>
            <person name="Kovacs G.M."/>
            <person name="Kiss B."/>
            <person name="Cseklye J."/>
            <person name="Drula E."/>
            <person name="Henrissat B."/>
            <person name="Nagy I."/>
            <person name="Chovatia M."/>
            <person name="Adam C."/>
            <person name="LaButti K."/>
            <person name="Lipzen A."/>
            <person name="Riley R."/>
            <person name="Grigoriev I.V."/>
            <person name="Nagy L.G."/>
        </authorList>
    </citation>
    <scope>NUCLEOTIDE SEQUENCE [LARGE SCALE GENOMIC DNA]</scope>
    <source>
        <strain evidence="8 9">NL-1724</strain>
    </source>
</reference>
<dbReference type="GO" id="GO:0071013">
    <property type="term" value="C:catalytic step 2 spliceosome"/>
    <property type="evidence" value="ECO:0007669"/>
    <property type="project" value="TreeGrafter"/>
</dbReference>
<sequence length="309" mass="33141">MSGDGGVARTPHVTLSAHRGPIHVARYAKGSAKYVLTGGQDRTVRLWNAGTGAAIKSYAAHGYEVLGIAVAHDNAKFASCGGDRSVFVWDVTSGNTLKRLSGHLARINVVDFNADASILASGSFDATVKLWDLKSQSYKPIQTLDDSRDAVQALVLGSGSIITGSVDGHIRTYDLRMGELRSDYMGSPVVGLALSSDGQTLLITTLDSTIRLMDMSTGKMLNSFTGHSNDDYRCRACFGHNEATVICGDENGAVWAWDLLEARKDKPLPPNPPPKVHAKMITWTEHHPTESSELLTASADGTACIWRGK</sequence>
<dbReference type="InterPro" id="IPR024977">
    <property type="entry name" value="Apc4-like_WD40_dom"/>
</dbReference>
<dbReference type="SMART" id="SM00320">
    <property type="entry name" value="WD40"/>
    <property type="match status" value="7"/>
</dbReference>
<evidence type="ECO:0000256" key="5">
    <source>
        <dbReference type="ARBA" id="ARBA00038145"/>
    </source>
</evidence>
<dbReference type="InterPro" id="IPR001680">
    <property type="entry name" value="WD40_rpt"/>
</dbReference>
<name>A0A550CYZ8_9AGAR</name>
<dbReference type="InterPro" id="IPR020472">
    <property type="entry name" value="WD40_PAC1"/>
</dbReference>
<evidence type="ECO:0000256" key="4">
    <source>
        <dbReference type="ARBA" id="ARBA00022737"/>
    </source>
</evidence>
<dbReference type="Pfam" id="PF12894">
    <property type="entry name" value="ANAPC4_WD40"/>
    <property type="match status" value="1"/>
</dbReference>
<protein>
    <submittedName>
        <fullName evidence="8">WD40-repeat-containing domain protein</fullName>
    </submittedName>
</protein>
<accession>A0A550CYZ8</accession>
<comment type="caution">
    <text evidence="8">The sequence shown here is derived from an EMBL/GenBank/DDBJ whole genome shotgun (WGS) entry which is preliminary data.</text>
</comment>
<dbReference type="STRING" id="97359.A0A550CYZ8"/>
<evidence type="ECO:0000256" key="3">
    <source>
        <dbReference type="ARBA" id="ARBA00022574"/>
    </source>
</evidence>
<feature type="domain" description="Anaphase-promoting complex subunit 4-like WD40" evidence="7">
    <location>
        <begin position="182"/>
        <end position="229"/>
    </location>
</feature>
<dbReference type="InterPro" id="IPR015943">
    <property type="entry name" value="WD40/YVTN_repeat-like_dom_sf"/>
</dbReference>
<proteinExistence type="inferred from homology"/>
<gene>
    <name evidence="8" type="ORF">BD626DRAFT_544546</name>
</gene>
<dbReference type="Pfam" id="PF00400">
    <property type="entry name" value="WD40"/>
    <property type="match status" value="3"/>
</dbReference>
<evidence type="ECO:0000259" key="7">
    <source>
        <dbReference type="Pfam" id="PF12894"/>
    </source>
</evidence>
<evidence type="ECO:0000313" key="9">
    <source>
        <dbReference type="Proteomes" id="UP000320762"/>
    </source>
</evidence>
<evidence type="ECO:0000313" key="8">
    <source>
        <dbReference type="EMBL" id="TRM70019.1"/>
    </source>
</evidence>
<dbReference type="Gene3D" id="2.130.10.10">
    <property type="entry name" value="YVTN repeat-like/Quinoprotein amine dehydrogenase"/>
    <property type="match status" value="1"/>
</dbReference>
<dbReference type="InterPro" id="IPR036322">
    <property type="entry name" value="WD40_repeat_dom_sf"/>
</dbReference>
<keyword evidence="3 6" id="KW-0853">WD repeat</keyword>
<keyword evidence="9" id="KW-1185">Reference proteome</keyword>
<dbReference type="InterPro" id="IPR019775">
    <property type="entry name" value="WD40_repeat_CS"/>
</dbReference>
<dbReference type="SUPFAM" id="SSF50978">
    <property type="entry name" value="WD40 repeat-like"/>
    <property type="match status" value="1"/>
</dbReference>
<keyword evidence="4" id="KW-0677">Repeat</keyword>
<dbReference type="Proteomes" id="UP000320762">
    <property type="component" value="Unassembled WGS sequence"/>
</dbReference>
<feature type="repeat" description="WD" evidence="6">
    <location>
        <begin position="100"/>
        <end position="135"/>
    </location>
</feature>
<dbReference type="AlphaFoldDB" id="A0A550CYZ8"/>
<organism evidence="8 9">
    <name type="scientific">Schizophyllum amplum</name>
    <dbReference type="NCBI Taxonomy" id="97359"/>
    <lineage>
        <taxon>Eukaryota</taxon>
        <taxon>Fungi</taxon>
        <taxon>Dikarya</taxon>
        <taxon>Basidiomycota</taxon>
        <taxon>Agaricomycotina</taxon>
        <taxon>Agaricomycetes</taxon>
        <taxon>Agaricomycetidae</taxon>
        <taxon>Agaricales</taxon>
        <taxon>Schizophyllaceae</taxon>
        <taxon>Schizophyllum</taxon>
    </lineage>
</organism>
<dbReference type="GO" id="GO:0000398">
    <property type="term" value="P:mRNA splicing, via spliceosome"/>
    <property type="evidence" value="ECO:0007669"/>
    <property type="project" value="TreeGrafter"/>
</dbReference>
<dbReference type="PRINTS" id="PR00320">
    <property type="entry name" value="GPROTEINBRPT"/>
</dbReference>
<keyword evidence="2" id="KW-0963">Cytoplasm</keyword>
<dbReference type="InterPro" id="IPR051980">
    <property type="entry name" value="WD_repeat_MORG1"/>
</dbReference>
<dbReference type="OrthoDB" id="1068471at2759"/>
<dbReference type="InterPro" id="IPR018391">
    <property type="entry name" value="PQQ_b-propeller_rpt"/>
</dbReference>
<evidence type="ECO:0000256" key="2">
    <source>
        <dbReference type="ARBA" id="ARBA00022490"/>
    </source>
</evidence>
<dbReference type="SMART" id="SM00564">
    <property type="entry name" value="PQQ"/>
    <property type="match status" value="2"/>
</dbReference>